<proteinExistence type="predicted"/>
<name>A0A6N2B9Q7_SOLCI</name>
<dbReference type="EMBL" id="RXGB01004348">
    <property type="protein sequence ID" value="TMW89901.1"/>
    <property type="molecule type" value="Genomic_DNA"/>
</dbReference>
<sequence length="244" mass="27118">MTTRRMAARSVEEEGVNEEVPPQGGQALQGVQVRQGEQVPIVGRGNEVSVVLLDMTNEEIRETLIALAQAITTQGEGGVGFIPIEGSCLSMEHAIERLGRYSPSLVCNPRDEMSRFVTVVADLVNRECHTSMLHNDMNLSRFMVYSKSIENSKLNRISRYLKRDRSDEQNQPRFKMRAPNQDEPSAPKVKLDGGVVLKDGPKVNDCPTIAARGREAKKVHPNALDVGQPNRNHFYVLQAKANLD</sequence>
<comment type="caution">
    <text evidence="2">The sequence shown here is derived from an EMBL/GenBank/DDBJ whole genome shotgun (WGS) entry which is preliminary data.</text>
</comment>
<gene>
    <name evidence="2" type="ORF">EJD97_016480</name>
</gene>
<feature type="region of interest" description="Disordered" evidence="1">
    <location>
        <begin position="1"/>
        <end position="24"/>
    </location>
</feature>
<dbReference type="AlphaFoldDB" id="A0A6N2B9Q7"/>
<reference evidence="2" key="1">
    <citation type="submission" date="2019-05" db="EMBL/GenBank/DDBJ databases">
        <title>The de novo reference genome and transcriptome assemblies of the wild tomato species Solanum chilense.</title>
        <authorList>
            <person name="Stam R."/>
            <person name="Nosenko T."/>
            <person name="Hoerger A.C."/>
            <person name="Stephan W."/>
            <person name="Seidel M.A."/>
            <person name="Kuhn J.M.M."/>
            <person name="Haberer G."/>
            <person name="Tellier A."/>
        </authorList>
    </citation>
    <scope>NUCLEOTIDE SEQUENCE</scope>
    <source>
        <tissue evidence="2">Mature leaves</tissue>
    </source>
</reference>
<feature type="region of interest" description="Disordered" evidence="1">
    <location>
        <begin position="164"/>
        <end position="192"/>
    </location>
</feature>
<evidence type="ECO:0000313" key="2">
    <source>
        <dbReference type="EMBL" id="TMW89901.1"/>
    </source>
</evidence>
<accession>A0A6N2B9Q7</accession>
<organism evidence="2">
    <name type="scientific">Solanum chilense</name>
    <name type="common">Tomato</name>
    <name type="synonym">Lycopersicon chilense</name>
    <dbReference type="NCBI Taxonomy" id="4083"/>
    <lineage>
        <taxon>Eukaryota</taxon>
        <taxon>Viridiplantae</taxon>
        <taxon>Streptophyta</taxon>
        <taxon>Embryophyta</taxon>
        <taxon>Tracheophyta</taxon>
        <taxon>Spermatophyta</taxon>
        <taxon>Magnoliopsida</taxon>
        <taxon>eudicotyledons</taxon>
        <taxon>Gunneridae</taxon>
        <taxon>Pentapetalae</taxon>
        <taxon>asterids</taxon>
        <taxon>lamiids</taxon>
        <taxon>Solanales</taxon>
        <taxon>Solanaceae</taxon>
        <taxon>Solanoideae</taxon>
        <taxon>Solaneae</taxon>
        <taxon>Solanum</taxon>
        <taxon>Solanum subgen. Lycopersicon</taxon>
    </lineage>
</organism>
<evidence type="ECO:0000256" key="1">
    <source>
        <dbReference type="SAM" id="MobiDB-lite"/>
    </source>
</evidence>
<protein>
    <submittedName>
        <fullName evidence="2">Uncharacterized protein</fullName>
    </submittedName>
</protein>